<dbReference type="Proteomes" id="UP001372834">
    <property type="component" value="Unassembled WGS sequence"/>
</dbReference>
<proteinExistence type="predicted"/>
<organism evidence="2 3">
    <name type="scientific">Polyplax serrata</name>
    <name type="common">Common mouse louse</name>
    <dbReference type="NCBI Taxonomy" id="468196"/>
    <lineage>
        <taxon>Eukaryota</taxon>
        <taxon>Metazoa</taxon>
        <taxon>Ecdysozoa</taxon>
        <taxon>Arthropoda</taxon>
        <taxon>Hexapoda</taxon>
        <taxon>Insecta</taxon>
        <taxon>Pterygota</taxon>
        <taxon>Neoptera</taxon>
        <taxon>Paraneoptera</taxon>
        <taxon>Psocodea</taxon>
        <taxon>Troctomorpha</taxon>
        <taxon>Phthiraptera</taxon>
        <taxon>Anoplura</taxon>
        <taxon>Polyplacidae</taxon>
        <taxon>Polyplax</taxon>
    </lineage>
</organism>
<accession>A0AAN8SH18</accession>
<comment type="caution">
    <text evidence="2">The sequence shown here is derived from an EMBL/GenBank/DDBJ whole genome shotgun (WGS) entry which is preliminary data.</text>
</comment>
<sequence length="82" mass="9386">MMEPSKRSEPSHALPFILGTDLNCLQRFTRPLTPWREKAHKKSTWAVIVTFANNKKANKKQYLNTRTVSPASSESTEKNPNE</sequence>
<name>A0AAN8SH18_POLSC</name>
<dbReference type="EMBL" id="JAWJWE010000001">
    <property type="protein sequence ID" value="KAK6644165.1"/>
    <property type="molecule type" value="Genomic_DNA"/>
</dbReference>
<feature type="region of interest" description="Disordered" evidence="1">
    <location>
        <begin position="61"/>
        <end position="82"/>
    </location>
</feature>
<evidence type="ECO:0000256" key="1">
    <source>
        <dbReference type="SAM" id="MobiDB-lite"/>
    </source>
</evidence>
<reference evidence="2 3" key="1">
    <citation type="submission" date="2023-10" db="EMBL/GenBank/DDBJ databases">
        <title>Genomes of two closely related lineages of the louse Polyplax serrata with different host specificities.</title>
        <authorList>
            <person name="Martinu J."/>
            <person name="Tarabai H."/>
            <person name="Stefka J."/>
            <person name="Hypsa V."/>
        </authorList>
    </citation>
    <scope>NUCLEOTIDE SEQUENCE [LARGE SCALE GENOMIC DNA]</scope>
    <source>
        <strain evidence="2">HR10_N</strain>
    </source>
</reference>
<evidence type="ECO:0000313" key="3">
    <source>
        <dbReference type="Proteomes" id="UP001372834"/>
    </source>
</evidence>
<evidence type="ECO:0000313" key="2">
    <source>
        <dbReference type="EMBL" id="KAK6644165.1"/>
    </source>
</evidence>
<feature type="compositionally biased region" description="Polar residues" evidence="1">
    <location>
        <begin position="61"/>
        <end position="74"/>
    </location>
</feature>
<gene>
    <name evidence="2" type="ORF">RUM43_000432</name>
</gene>
<dbReference type="AlphaFoldDB" id="A0AAN8SH18"/>
<protein>
    <submittedName>
        <fullName evidence="2">Uncharacterized protein</fullName>
    </submittedName>
</protein>